<keyword evidence="2" id="KW-0067">ATP-binding</keyword>
<sequence>MTTATIQQTIDDLRLTLTHYIEATYHISHPVLVDQRRELLKQIGGIYQTPYLESTPRYQSARPYTEIDNLPSAVLEALRALSDTGAGKPIIYNRPYLHQLEALQEILINNRNLMIMTGTGSGKTESFLLPILGKLAIEARDRPQGFLRYNAVRALVLYPMNALVNDQLGRLRTMFGDPRTVALFENWAKRPALFARYTSRTPYAGLRTAKKDGNRLASIGEFFGEIEDAKRRYEQNSSGDEERRAVELFSTLKKRGKWPAKESVSDWLGKAPTPWAKRAIRRPHDAELLTRHEVHASPPDLLITNYSMLEYMMMRPIERRVFDSTKAWLEACPNEKFLVVLDEAHLYRGAQGAEVGLLMRRLRERLGVPAERFQVICSTASFSEEGKKNAGTFGAQLSGVPTESFVPIRGELLLRSPAVTGTAADAAVLAAVDLDQFYSAEPKQQLAAIESFLAFRGLPSQDDVDATLYMALRDYGPFNRLVNETMVAAVSLAELPVIVFDATVPADAAEKAASVLLALGSRAREKPGEASLLPCRIHSFFRGLPGLWACMDSDCPDASADTQSPAGRLFAQPHERCSCGAPVLEYFTCRHCGTSYARAYTNDVAQPRYLWAKQGEKIETASGLLEGLHPLDLLLEEPPAEDRAKAAYYDLVSGQLNPDELGEKYRTVFLAPEKPVSSDAQDSARGARPGQFAPCACCGRSAGYGQSSVQDHQTKGDQPFQALLGSQLRIQPPGPQQQTSFAPLRGRKVLIFSDSRQVAARLAGTLQNYSLRDAIRALLPVGYEILRGDPDFSKTLVLNHAYLAVLVAAHKLGVRLRPQLGDAETLSEVEGASPGPAPAGLQLFHLHNSLSRCPQRLMQAIFDALKHTNMGLDLEALAIATVGEAPAHSAKITKLPNLPGVAETDEAKLAVCRAWLRCWTLDPGIWFSDMPCSWWNDRVTSHKGAFTAMNRVIVSAQARSVFTKQWLSTLMTIFTEQTSGGGHRLLASKLSLYFGGQWRRCNSCKSVHRSVGTVSTCIDCESPDVSDFDPDTDEVYRARRGFYRDPIALALHAQAPQLMTIIAAEHTAQLGAAQPDEAFSHAERHEIRFQDIDVAWRDSDRPGDPAIDVLSSTTTMEVGIDIGELSGVALRNMPPGRANYQQRAGRAGRRANAVATVVAFGSADSHDDHYFTDPGEMIRGSVIDPRLTLENPEIARRHLRAYLLQRYHEDRIPGPSPGADPNLFSVLGKVGDFKTYGSVLNRYDFAKWLEDHAQDLAQAADRWLPRELPTNDRHKLIAEMAMDVTATIDEAIDFRQGEDEEDKPVEDKEKSDDQAEVEITAEPDDNGRIVDPATDKLLDRLLYRGVVPRYAFPTDVVAFHVFNRDQSTPFRPVIDYAPTQGLTLALSQYAPNKQLWINGKQYTSKAVYSPYPNDRWIAWGKRKLYFECNVCSHAKTEVYVKERENATENCPACNSSSSFGPARVWFRPVGFAHPINTPPETEPDAPNETARATRAKLVMQTPKPDKGWVQVSDRVRAFRAREFLLVSNTGIDGDGYDYCLACGRIESSAAPDELLSQPHARPFRDNKDDPCPGGAAKRHVMLGNDFKTDIALFSLPLTDPFRLLPGSIEAESALRTVCEALAKAACQTLDIEPGEVLAEYRPALTENGTSGHEVEIFLYDTLSGGAGFSTEFVVRASELFERAQSLLASCPEGCDASCYRCLRSFRNRMEHSLLDRKLGIQLLEHALNGGYPAYPPERAHRSLDLLARDLERQYRAEFSFARNVLRNDVTAGIVLIPIVATRLATGAETWIALCSPLAPNIPSDLTLQKLSPQGLAILECANDLIIRRHLPDAILRLQSNLR</sequence>
<keyword evidence="1" id="KW-0547">Nucleotide-binding</keyword>
<dbReference type="GO" id="GO:0003676">
    <property type="term" value="F:nucleic acid binding"/>
    <property type="evidence" value="ECO:0007669"/>
    <property type="project" value="InterPro"/>
</dbReference>
<organism evidence="5 6">
    <name type="scientific">Candidatus Competibacter denitrificans Run_A_D11</name>
    <dbReference type="NCBI Taxonomy" id="1400863"/>
    <lineage>
        <taxon>Bacteria</taxon>
        <taxon>Pseudomonadati</taxon>
        <taxon>Pseudomonadota</taxon>
        <taxon>Gammaproteobacteria</taxon>
        <taxon>Candidatus Competibacteraceae</taxon>
        <taxon>Candidatus Competibacter</taxon>
    </lineage>
</organism>
<dbReference type="Pfam" id="PF00270">
    <property type="entry name" value="DEAD"/>
    <property type="match status" value="1"/>
</dbReference>
<dbReference type="GO" id="GO:0036297">
    <property type="term" value="P:interstrand cross-link repair"/>
    <property type="evidence" value="ECO:0007669"/>
    <property type="project" value="TreeGrafter"/>
</dbReference>
<dbReference type="SUPFAM" id="SSF52540">
    <property type="entry name" value="P-loop containing nucleoside triphosphate hydrolases"/>
    <property type="match status" value="2"/>
</dbReference>
<reference evidence="5" key="2">
    <citation type="submission" date="2014-03" db="EMBL/GenBank/DDBJ databases">
        <title>Candidatus Competibacter-lineage genomes retrieved from metagenomes reveal functional metabolic diversity.</title>
        <authorList>
            <person name="McIlroy S.J."/>
            <person name="Albertsen M."/>
            <person name="Andresen E.K."/>
            <person name="Saunders A.M."/>
            <person name="Kristiansen R."/>
            <person name="Stokholm-Bjerregaard M."/>
            <person name="Nielsen K.L."/>
            <person name="Nielsen P.H."/>
        </authorList>
    </citation>
    <scope>NUCLEOTIDE SEQUENCE</scope>
    <source>
        <strain evidence="5">Run_A_D11</strain>
    </source>
</reference>
<dbReference type="GO" id="GO:0043138">
    <property type="term" value="F:3'-5' DNA helicase activity"/>
    <property type="evidence" value="ECO:0007669"/>
    <property type="project" value="TreeGrafter"/>
</dbReference>
<dbReference type="STRING" id="1400863.BN873_950009"/>
<dbReference type="GO" id="GO:0005524">
    <property type="term" value="F:ATP binding"/>
    <property type="evidence" value="ECO:0007669"/>
    <property type="project" value="UniProtKB-KW"/>
</dbReference>
<evidence type="ECO:0000259" key="4">
    <source>
        <dbReference type="PROSITE" id="PS51192"/>
    </source>
</evidence>
<keyword evidence="6" id="KW-1185">Reference proteome</keyword>
<dbReference type="OrthoDB" id="9815222at2"/>
<comment type="caution">
    <text evidence="5">The sequence shown here is derived from an EMBL/GenBank/DDBJ whole genome shotgun (WGS) entry which is preliminary data.</text>
</comment>
<accession>W6M8L7</accession>
<evidence type="ECO:0000256" key="3">
    <source>
        <dbReference type="SAM" id="MobiDB-lite"/>
    </source>
</evidence>
<dbReference type="PANTHER" id="PTHR47957">
    <property type="entry name" value="ATP-DEPENDENT HELICASE HRQ1"/>
    <property type="match status" value="1"/>
</dbReference>
<feature type="domain" description="Helicase ATP-binding" evidence="4">
    <location>
        <begin position="104"/>
        <end position="400"/>
    </location>
</feature>
<keyword evidence="5" id="KW-0347">Helicase</keyword>
<dbReference type="InterPro" id="IPR001650">
    <property type="entry name" value="Helicase_C-like"/>
</dbReference>
<dbReference type="Pfam" id="PF00271">
    <property type="entry name" value="Helicase_C"/>
    <property type="match status" value="1"/>
</dbReference>
<dbReference type="SMART" id="SM00487">
    <property type="entry name" value="DEXDc"/>
    <property type="match status" value="1"/>
</dbReference>
<dbReference type="Gene3D" id="3.40.50.300">
    <property type="entry name" value="P-loop containing nucleotide triphosphate hydrolases"/>
    <property type="match status" value="2"/>
</dbReference>
<dbReference type="PROSITE" id="PS51192">
    <property type="entry name" value="HELICASE_ATP_BIND_1"/>
    <property type="match status" value="1"/>
</dbReference>
<dbReference type="InterPro" id="IPR014001">
    <property type="entry name" value="Helicase_ATP-bd"/>
</dbReference>
<feature type="region of interest" description="Disordered" evidence="3">
    <location>
        <begin position="1296"/>
        <end position="1328"/>
    </location>
</feature>
<evidence type="ECO:0000313" key="6">
    <source>
        <dbReference type="Proteomes" id="UP000035760"/>
    </source>
</evidence>
<gene>
    <name evidence="5" type="ORF">BN873_950009</name>
</gene>
<protein>
    <submittedName>
        <fullName evidence="5">DEAD/DEAH box helicase domain protein</fullName>
    </submittedName>
</protein>
<name>W6M8L7_9GAMM</name>
<dbReference type="InterPro" id="IPR011545">
    <property type="entry name" value="DEAD/DEAH_box_helicase_dom"/>
</dbReference>
<dbReference type="InterPro" id="IPR027417">
    <property type="entry name" value="P-loop_NTPase"/>
</dbReference>
<feature type="compositionally biased region" description="Acidic residues" evidence="3">
    <location>
        <begin position="1314"/>
        <end position="1324"/>
    </location>
</feature>
<dbReference type="PANTHER" id="PTHR47957:SF3">
    <property type="entry name" value="ATP-DEPENDENT HELICASE HRQ1"/>
    <property type="match status" value="1"/>
</dbReference>
<dbReference type="GO" id="GO:0006289">
    <property type="term" value="P:nucleotide-excision repair"/>
    <property type="evidence" value="ECO:0007669"/>
    <property type="project" value="TreeGrafter"/>
</dbReference>
<reference evidence="5" key="1">
    <citation type="submission" date="2013-07" db="EMBL/GenBank/DDBJ databases">
        <authorList>
            <person name="McIlroy S."/>
        </authorList>
    </citation>
    <scope>NUCLEOTIDE SEQUENCE [LARGE SCALE GENOMIC DNA]</scope>
    <source>
        <strain evidence="5">Run_A_D11</strain>
    </source>
</reference>
<evidence type="ECO:0000256" key="1">
    <source>
        <dbReference type="ARBA" id="ARBA00022741"/>
    </source>
</evidence>
<dbReference type="Pfam" id="PF09369">
    <property type="entry name" value="MZB"/>
    <property type="match status" value="1"/>
</dbReference>
<evidence type="ECO:0000256" key="2">
    <source>
        <dbReference type="ARBA" id="ARBA00022840"/>
    </source>
</evidence>
<dbReference type="EMBL" id="CBTJ020000108">
    <property type="protein sequence ID" value="CDI04326.1"/>
    <property type="molecule type" value="Genomic_DNA"/>
</dbReference>
<dbReference type="RefSeq" id="WP_048676481.1">
    <property type="nucleotide sequence ID" value="NZ_CBTJ020000108.1"/>
</dbReference>
<dbReference type="InterPro" id="IPR018973">
    <property type="entry name" value="MZB"/>
</dbReference>
<dbReference type="Proteomes" id="UP000035760">
    <property type="component" value="Unassembled WGS sequence"/>
</dbReference>
<proteinExistence type="predicted"/>
<dbReference type="SMART" id="SM00490">
    <property type="entry name" value="HELICc"/>
    <property type="match status" value="1"/>
</dbReference>
<evidence type="ECO:0000313" key="5">
    <source>
        <dbReference type="EMBL" id="CDI04326.1"/>
    </source>
</evidence>
<keyword evidence="5" id="KW-0378">Hydrolase</keyword>